<dbReference type="PROSITE" id="PS50113">
    <property type="entry name" value="PAC"/>
    <property type="match status" value="1"/>
</dbReference>
<evidence type="ECO:0000313" key="8">
    <source>
        <dbReference type="Proteomes" id="UP000316905"/>
    </source>
</evidence>
<dbReference type="Proteomes" id="UP000316905">
    <property type="component" value="Unassembled WGS sequence"/>
</dbReference>
<comment type="caution">
    <text evidence="7">The sequence shown here is derived from an EMBL/GenBank/DDBJ whole genome shotgun (WGS) entry which is preliminary data.</text>
</comment>
<evidence type="ECO:0000256" key="2">
    <source>
        <dbReference type="ARBA" id="ARBA00022636"/>
    </source>
</evidence>
<dbReference type="FunFam" id="3.20.20.450:FF:000001">
    <property type="entry name" value="Cyclic di-GMP phosphodiesterase yahA"/>
    <property type="match status" value="1"/>
</dbReference>
<dbReference type="Gene3D" id="3.30.70.270">
    <property type="match status" value="1"/>
</dbReference>
<dbReference type="InterPro" id="IPR000160">
    <property type="entry name" value="GGDEF_dom"/>
</dbReference>
<dbReference type="SUPFAM" id="SSF55781">
    <property type="entry name" value="GAF domain-like"/>
    <property type="match status" value="1"/>
</dbReference>
<evidence type="ECO:0000259" key="4">
    <source>
        <dbReference type="PROSITE" id="PS50113"/>
    </source>
</evidence>
<feature type="domain" description="EAL" evidence="5">
    <location>
        <begin position="636"/>
        <end position="890"/>
    </location>
</feature>
<dbReference type="SMART" id="SM00065">
    <property type="entry name" value="GAF"/>
    <property type="match status" value="1"/>
</dbReference>
<dbReference type="CDD" id="cd00130">
    <property type="entry name" value="PAS"/>
    <property type="match status" value="1"/>
</dbReference>
<evidence type="ECO:0000259" key="5">
    <source>
        <dbReference type="PROSITE" id="PS50883"/>
    </source>
</evidence>
<dbReference type="RefSeq" id="WP_145141301.1">
    <property type="nucleotide sequence ID" value="NZ_VLKY01000006.1"/>
</dbReference>
<dbReference type="Gene3D" id="3.30.450.40">
    <property type="match status" value="1"/>
</dbReference>
<dbReference type="PROSITE" id="PS50112">
    <property type="entry name" value="PAS"/>
    <property type="match status" value="1"/>
</dbReference>
<name>A0A562QBS0_9PSED</name>
<dbReference type="Pfam" id="PF13426">
    <property type="entry name" value="PAS_9"/>
    <property type="match status" value="1"/>
</dbReference>
<dbReference type="SUPFAM" id="SSF141868">
    <property type="entry name" value="EAL domain-like"/>
    <property type="match status" value="1"/>
</dbReference>
<dbReference type="InterPro" id="IPR001633">
    <property type="entry name" value="EAL_dom"/>
</dbReference>
<dbReference type="OrthoDB" id="9804951at2"/>
<organism evidence="7 8">
    <name type="scientific">Pseudomonas duriflava</name>
    <dbReference type="NCBI Taxonomy" id="459528"/>
    <lineage>
        <taxon>Bacteria</taxon>
        <taxon>Pseudomonadati</taxon>
        <taxon>Pseudomonadota</taxon>
        <taxon>Gammaproteobacteria</taxon>
        <taxon>Pseudomonadales</taxon>
        <taxon>Pseudomonadaceae</taxon>
        <taxon>Pseudomonas</taxon>
    </lineage>
</organism>
<evidence type="ECO:0000259" key="3">
    <source>
        <dbReference type="PROSITE" id="PS50112"/>
    </source>
</evidence>
<dbReference type="InterPro" id="IPR000700">
    <property type="entry name" value="PAS-assoc_C"/>
</dbReference>
<dbReference type="InterPro" id="IPR043128">
    <property type="entry name" value="Rev_trsase/Diguanyl_cyclase"/>
</dbReference>
<sequence length="897" mass="101187">MKSHPDATTLSVAEAVTPLPDPRRLGMLCFERLNEPSWTLLYLDQSCEQRLGLPAHALCSLLDSPFASLMEPVARHSLHEDIQHQLVKNKRYAVRYSLHCPDGVVTLIELGESIRRHGRELLHGYMIPLERDMASDPQLSELIAQNTDLKASLALLEQSCIYEQAHIERTQAQRHLLMQLAQQAYRSSDPLLEAAQRMTRASCEACCVTRASIWRVVENRLQRIYLYESVSSGLATPDYWDLTALPHYMEALAQGPIDASDAQSDPRTIERASDYLIPAGILSLLDASIRVDGKIVGVLSLEQTGALRPWHDDEITFVCELADQYAKVLSSHERRNATHALHLFQRAVEQSANAFLLVNREGIIEYITPSFTAITQYSSEEVCGQPITTLPALINWSDCLPDAYAALEKQSSWQGEIRCERKNHELYWGQLSLSKVFSDSGELTHYIGILEDVTQAKLALQSIEQLAHRDTLTGLANRNYFIERLEKRLVERQENLNCLLLIDIDRFKRINDSLGHQAGDNLLVTLARRLQTTLGQGTLIARIASNEFAVLLEDKTVSEGLDAASSLLMTLDKPVHVDNLSTLVSCSIGLTVTPDHGMDPQTLMKHAGLALHKAKASGGNRVQVYTETLVAEASYKLFMQDNLRRALELDELELHYQPKLCLRSGQLLGLEALIRWRHPEKGMIRPDQFISVAEETGLIIPIGKWVIREACRQIRQLDMAGLPCLQIAINLSPKQFTDLELVNSIRSILLEERLPPHRLELELTESLLLDATDETRQQLEDMKKIGLSLAMDDFGTGYSSLSYLKKFPIDVIKIDRSFIKDIPDNQDDMEITSAVVAMAHNLRLKVVAEGIETTQQLNFLRRHHCDVGQGYLFDRPIPGKELVESLRRYMREIKTSR</sequence>
<keyword evidence="8" id="KW-1185">Reference proteome</keyword>
<dbReference type="NCBIfam" id="TIGR00254">
    <property type="entry name" value="GGDEF"/>
    <property type="match status" value="1"/>
</dbReference>
<dbReference type="Pfam" id="PF00563">
    <property type="entry name" value="EAL"/>
    <property type="match status" value="1"/>
</dbReference>
<dbReference type="PANTHER" id="PTHR44757:SF2">
    <property type="entry name" value="BIOFILM ARCHITECTURE MAINTENANCE PROTEIN MBAA"/>
    <property type="match status" value="1"/>
</dbReference>
<dbReference type="EMBL" id="VLKY01000006">
    <property type="protein sequence ID" value="TWI54192.1"/>
    <property type="molecule type" value="Genomic_DNA"/>
</dbReference>
<dbReference type="InterPro" id="IPR029787">
    <property type="entry name" value="Nucleotide_cyclase"/>
</dbReference>
<dbReference type="InterPro" id="IPR052155">
    <property type="entry name" value="Biofilm_reg_signaling"/>
</dbReference>
<keyword evidence="2" id="KW-0973">c-di-GMP</keyword>
<dbReference type="Gene3D" id="3.20.20.450">
    <property type="entry name" value="EAL domain"/>
    <property type="match status" value="1"/>
</dbReference>
<dbReference type="InterPro" id="IPR029016">
    <property type="entry name" value="GAF-like_dom_sf"/>
</dbReference>
<dbReference type="SUPFAM" id="SSF55073">
    <property type="entry name" value="Nucleotide cyclase"/>
    <property type="match status" value="1"/>
</dbReference>
<protein>
    <recommendedName>
        <fullName evidence="1">cyclic-guanylate-specific phosphodiesterase</fullName>
        <ecNumber evidence="1">3.1.4.52</ecNumber>
    </recommendedName>
</protein>
<evidence type="ECO:0000256" key="1">
    <source>
        <dbReference type="ARBA" id="ARBA00012282"/>
    </source>
</evidence>
<accession>A0A562QBS0</accession>
<feature type="domain" description="PAS" evidence="3">
    <location>
        <begin position="340"/>
        <end position="385"/>
    </location>
</feature>
<reference evidence="7 8" key="1">
    <citation type="journal article" date="2015" name="Stand. Genomic Sci.">
        <title>Genomic Encyclopedia of Bacterial and Archaeal Type Strains, Phase III: the genomes of soil and plant-associated and newly described type strains.</title>
        <authorList>
            <person name="Whitman W.B."/>
            <person name="Woyke T."/>
            <person name="Klenk H.P."/>
            <person name="Zhou Y."/>
            <person name="Lilburn T.G."/>
            <person name="Beck B.J."/>
            <person name="De Vos P."/>
            <person name="Vandamme P."/>
            <person name="Eisen J.A."/>
            <person name="Garrity G."/>
            <person name="Hugenholtz P."/>
            <person name="Kyrpides N.C."/>
        </authorList>
    </citation>
    <scope>NUCLEOTIDE SEQUENCE [LARGE SCALE GENOMIC DNA]</scope>
    <source>
        <strain evidence="7 8">CGMCC 1.6858</strain>
    </source>
</reference>
<evidence type="ECO:0000259" key="6">
    <source>
        <dbReference type="PROSITE" id="PS50887"/>
    </source>
</evidence>
<dbReference type="CDD" id="cd01949">
    <property type="entry name" value="GGDEF"/>
    <property type="match status" value="1"/>
</dbReference>
<dbReference type="EC" id="3.1.4.52" evidence="1"/>
<evidence type="ECO:0000313" key="7">
    <source>
        <dbReference type="EMBL" id="TWI54192.1"/>
    </source>
</evidence>
<feature type="domain" description="PAC" evidence="4">
    <location>
        <begin position="413"/>
        <end position="465"/>
    </location>
</feature>
<dbReference type="PROSITE" id="PS50883">
    <property type="entry name" value="EAL"/>
    <property type="match status" value="1"/>
</dbReference>
<dbReference type="SMART" id="SM00052">
    <property type="entry name" value="EAL"/>
    <property type="match status" value="1"/>
</dbReference>
<dbReference type="AlphaFoldDB" id="A0A562QBS0"/>
<gene>
    <name evidence="7" type="ORF">IQ22_02054</name>
</gene>
<dbReference type="InterPro" id="IPR001610">
    <property type="entry name" value="PAC"/>
</dbReference>
<dbReference type="SMART" id="SM00267">
    <property type="entry name" value="GGDEF"/>
    <property type="match status" value="1"/>
</dbReference>
<dbReference type="SUPFAM" id="SSF55785">
    <property type="entry name" value="PYP-like sensor domain (PAS domain)"/>
    <property type="match status" value="1"/>
</dbReference>
<dbReference type="CDD" id="cd01948">
    <property type="entry name" value="EAL"/>
    <property type="match status" value="1"/>
</dbReference>
<dbReference type="Pfam" id="PF01590">
    <property type="entry name" value="GAF"/>
    <property type="match status" value="1"/>
</dbReference>
<dbReference type="NCBIfam" id="TIGR00229">
    <property type="entry name" value="sensory_box"/>
    <property type="match status" value="1"/>
</dbReference>
<dbReference type="Pfam" id="PF00990">
    <property type="entry name" value="GGDEF"/>
    <property type="match status" value="1"/>
</dbReference>
<dbReference type="InterPro" id="IPR035919">
    <property type="entry name" value="EAL_sf"/>
</dbReference>
<dbReference type="SMART" id="SM00086">
    <property type="entry name" value="PAC"/>
    <property type="match status" value="1"/>
</dbReference>
<proteinExistence type="predicted"/>
<dbReference type="InterPro" id="IPR035965">
    <property type="entry name" value="PAS-like_dom_sf"/>
</dbReference>
<dbReference type="InterPro" id="IPR003018">
    <property type="entry name" value="GAF"/>
</dbReference>
<dbReference type="GO" id="GO:0071111">
    <property type="term" value="F:cyclic-guanylate-specific phosphodiesterase activity"/>
    <property type="evidence" value="ECO:0007669"/>
    <property type="project" value="UniProtKB-EC"/>
</dbReference>
<feature type="domain" description="GGDEF" evidence="6">
    <location>
        <begin position="495"/>
        <end position="627"/>
    </location>
</feature>
<dbReference type="Gene3D" id="3.30.450.20">
    <property type="entry name" value="PAS domain"/>
    <property type="match status" value="1"/>
</dbReference>
<dbReference type="PANTHER" id="PTHR44757">
    <property type="entry name" value="DIGUANYLATE CYCLASE DGCP"/>
    <property type="match status" value="1"/>
</dbReference>
<dbReference type="SMART" id="SM00091">
    <property type="entry name" value="PAS"/>
    <property type="match status" value="1"/>
</dbReference>
<dbReference type="InterPro" id="IPR000014">
    <property type="entry name" value="PAS"/>
</dbReference>
<dbReference type="PROSITE" id="PS50887">
    <property type="entry name" value="GGDEF"/>
    <property type="match status" value="1"/>
</dbReference>